<organism evidence="15 16">
    <name type="scientific">Strigamia maritima</name>
    <name type="common">European centipede</name>
    <name type="synonym">Geophilus maritimus</name>
    <dbReference type="NCBI Taxonomy" id="126957"/>
    <lineage>
        <taxon>Eukaryota</taxon>
        <taxon>Metazoa</taxon>
        <taxon>Ecdysozoa</taxon>
        <taxon>Arthropoda</taxon>
        <taxon>Myriapoda</taxon>
        <taxon>Chilopoda</taxon>
        <taxon>Pleurostigmophora</taxon>
        <taxon>Geophilomorpha</taxon>
        <taxon>Linotaeniidae</taxon>
        <taxon>Strigamia</taxon>
    </lineage>
</organism>
<dbReference type="InterPro" id="IPR040079">
    <property type="entry name" value="Glutathione_S-Trfase"/>
</dbReference>
<dbReference type="PANTHER" id="PTHR43969:SF9">
    <property type="entry name" value="GLUTATHIONE S TRANSFERASE D10, ISOFORM A-RELATED"/>
    <property type="match status" value="1"/>
</dbReference>
<evidence type="ECO:0000313" key="15">
    <source>
        <dbReference type="EnsemblMetazoa" id="SMAR008670-PA"/>
    </source>
</evidence>
<dbReference type="eggNOG" id="KOG0867">
    <property type="taxonomic scope" value="Eukaryota"/>
</dbReference>
<dbReference type="SUPFAM" id="SSF47616">
    <property type="entry name" value="GST C-terminal domain-like"/>
    <property type="match status" value="1"/>
</dbReference>
<feature type="domain" description="GST N-terminal" evidence="13">
    <location>
        <begin position="258"/>
        <end position="340"/>
    </location>
</feature>
<evidence type="ECO:0000256" key="5">
    <source>
        <dbReference type="ARBA" id="ARBA00020820"/>
    </source>
</evidence>
<evidence type="ECO:0000256" key="9">
    <source>
        <dbReference type="ARBA" id="ARBA00023136"/>
    </source>
</evidence>
<dbReference type="STRING" id="126957.T1J4X3"/>
<evidence type="ECO:0000259" key="13">
    <source>
        <dbReference type="PROSITE" id="PS50404"/>
    </source>
</evidence>
<comment type="subcellular location">
    <subcellularLocation>
        <location evidence="1">Endoplasmic reticulum membrane</location>
        <topology evidence="1">Multi-pass membrane protein</topology>
    </subcellularLocation>
</comment>
<dbReference type="GO" id="GO:0005789">
    <property type="term" value="C:endoplasmic reticulum membrane"/>
    <property type="evidence" value="ECO:0007669"/>
    <property type="project" value="UniProtKB-SubCell"/>
</dbReference>
<evidence type="ECO:0000256" key="6">
    <source>
        <dbReference type="ARBA" id="ARBA00022692"/>
    </source>
</evidence>
<dbReference type="InterPro" id="IPR004046">
    <property type="entry name" value="GST_C"/>
</dbReference>
<dbReference type="Pfam" id="PF06417">
    <property type="entry name" value="EMC4"/>
    <property type="match status" value="1"/>
</dbReference>
<protein>
    <recommendedName>
        <fullName evidence="5">ER membrane protein complex subunit 4</fullName>
    </recommendedName>
    <alternativeName>
        <fullName evidence="10">Transmembrane protein 85</fullName>
    </alternativeName>
</protein>
<proteinExistence type="inferred from homology"/>
<dbReference type="EnsemblMetazoa" id="SMAR008670-RA">
    <property type="protein sequence ID" value="SMAR008670-PA"/>
    <property type="gene ID" value="SMAR008670"/>
</dbReference>
<sequence length="477" mass="54524">MASSNRTISKRPKWAIDFSSRGKSEKTSDLPSPPGFHSSQGQTQVESAKETDPHLIVKKSWDIALGPLKQVPMNLFIMYMAGNSISIFPIMMVGMLFLRPVKALLSFQATFKMIEGSHAMGQKFVYLLGNIACLALALYKCQSMGLLPTHASDWLAFATPQQRMEYSGERPHTAYRPHACTSSPQATAQLWDGRTDRIAFLFLEKIGGILADFHLSQRILAIFRDYQSVIQILELATLHGNETKMTVSSGGVLRFLMPTITLHFFHASPPSRNVLLTLKALNLEATMIEVDFFGKQEHLQPDFLKLNPAHTLPTLLDGKICLWESRSIMRYLVSMYPNKKYNLYPTSLKERAHVDKMLDFDLGTLYRSIEIYFEVYMFTETEPDQNKLTKVKHNIKIFEEILKKNAYAAGNKLTIADISLSVTMTTIDALLIDYSECQHINKWMKKIKSELPFFDEVNLKGWQEFKDYFDDKKKRFE</sequence>
<feature type="region of interest" description="Disordered" evidence="11">
    <location>
        <begin position="1"/>
        <end position="49"/>
    </location>
</feature>
<dbReference type="PROSITE" id="PS50404">
    <property type="entry name" value="GST_NTER"/>
    <property type="match status" value="1"/>
</dbReference>
<dbReference type="HOGENOM" id="CLU_572837_0_0_1"/>
<evidence type="ECO:0000259" key="14">
    <source>
        <dbReference type="PROSITE" id="PS50405"/>
    </source>
</evidence>
<comment type="subunit">
    <text evidence="4">Homodimer.</text>
</comment>
<reference evidence="16" key="1">
    <citation type="submission" date="2011-05" db="EMBL/GenBank/DDBJ databases">
        <authorList>
            <person name="Richards S.R."/>
            <person name="Qu J."/>
            <person name="Jiang H."/>
            <person name="Jhangiani S.N."/>
            <person name="Agravi P."/>
            <person name="Goodspeed R."/>
            <person name="Gross S."/>
            <person name="Mandapat C."/>
            <person name="Jackson L."/>
            <person name="Mathew T."/>
            <person name="Pu L."/>
            <person name="Thornton R."/>
            <person name="Saada N."/>
            <person name="Wilczek-Boney K.B."/>
            <person name="Lee S."/>
            <person name="Kovar C."/>
            <person name="Wu Y."/>
            <person name="Scherer S.E."/>
            <person name="Worley K.C."/>
            <person name="Muzny D.M."/>
            <person name="Gibbs R."/>
        </authorList>
    </citation>
    <scope>NUCLEOTIDE SEQUENCE</scope>
    <source>
        <strain evidence="16">Brora</strain>
    </source>
</reference>
<dbReference type="PANTHER" id="PTHR43969">
    <property type="entry name" value="GLUTATHIONE S TRANSFERASE D10, ISOFORM A-RELATED"/>
    <property type="match status" value="1"/>
</dbReference>
<dbReference type="eggNOG" id="KOG3318">
    <property type="taxonomic scope" value="Eukaryota"/>
</dbReference>
<dbReference type="Pfam" id="PF00043">
    <property type="entry name" value="GST_C"/>
    <property type="match status" value="1"/>
</dbReference>
<dbReference type="SFLD" id="SFLDS00019">
    <property type="entry name" value="Glutathione_Transferase_(cytos"/>
    <property type="match status" value="1"/>
</dbReference>
<evidence type="ECO:0000256" key="2">
    <source>
        <dbReference type="ARBA" id="ARBA00007715"/>
    </source>
</evidence>
<evidence type="ECO:0000256" key="8">
    <source>
        <dbReference type="ARBA" id="ARBA00022989"/>
    </source>
</evidence>
<dbReference type="InterPro" id="IPR036282">
    <property type="entry name" value="Glutathione-S-Trfase_C_sf"/>
</dbReference>
<dbReference type="InterPro" id="IPR036249">
    <property type="entry name" value="Thioredoxin-like_sf"/>
</dbReference>
<dbReference type="GO" id="GO:0004364">
    <property type="term" value="F:glutathione transferase activity"/>
    <property type="evidence" value="ECO:0007669"/>
    <property type="project" value="TreeGrafter"/>
</dbReference>
<reference evidence="15" key="2">
    <citation type="submission" date="2015-02" db="UniProtKB">
        <authorList>
            <consortium name="EnsemblMetazoa"/>
        </authorList>
    </citation>
    <scope>IDENTIFICATION</scope>
</reference>
<dbReference type="EMBL" id="JH431850">
    <property type="status" value="NOT_ANNOTATED_CDS"/>
    <property type="molecule type" value="Genomic_DNA"/>
</dbReference>
<keyword evidence="7" id="KW-0256">Endoplasmic reticulum</keyword>
<evidence type="ECO:0000256" key="12">
    <source>
        <dbReference type="SAM" id="Phobius"/>
    </source>
</evidence>
<dbReference type="SFLD" id="SFLDG01153">
    <property type="entry name" value="Main.4:_Theta-like"/>
    <property type="match status" value="1"/>
</dbReference>
<dbReference type="Gene3D" id="1.20.1050.10">
    <property type="match status" value="1"/>
</dbReference>
<dbReference type="FunFam" id="1.20.1050.10:FF:000007">
    <property type="entry name" value="Glutathione S-transferase 1-1"/>
    <property type="match status" value="1"/>
</dbReference>
<dbReference type="Proteomes" id="UP000014500">
    <property type="component" value="Unassembled WGS sequence"/>
</dbReference>
<evidence type="ECO:0000256" key="10">
    <source>
        <dbReference type="ARBA" id="ARBA00031143"/>
    </source>
</evidence>
<evidence type="ECO:0000256" key="4">
    <source>
        <dbReference type="ARBA" id="ARBA00011738"/>
    </source>
</evidence>
<dbReference type="InterPro" id="IPR010987">
    <property type="entry name" value="Glutathione-S-Trfase_C-like"/>
</dbReference>
<evidence type="ECO:0000313" key="16">
    <source>
        <dbReference type="Proteomes" id="UP000014500"/>
    </source>
</evidence>
<dbReference type="CDD" id="cd03177">
    <property type="entry name" value="GST_C_Delta_Epsilon"/>
    <property type="match status" value="1"/>
</dbReference>
<evidence type="ECO:0000256" key="3">
    <source>
        <dbReference type="ARBA" id="ARBA00011276"/>
    </source>
</evidence>
<dbReference type="SFLD" id="SFLDG00358">
    <property type="entry name" value="Main_(cytGST)"/>
    <property type="match status" value="1"/>
</dbReference>
<dbReference type="Gene3D" id="3.40.30.10">
    <property type="entry name" value="Glutaredoxin"/>
    <property type="match status" value="1"/>
</dbReference>
<feature type="transmembrane region" description="Helical" evidence="12">
    <location>
        <begin position="76"/>
        <end position="98"/>
    </location>
</feature>
<evidence type="ECO:0000256" key="1">
    <source>
        <dbReference type="ARBA" id="ARBA00004477"/>
    </source>
</evidence>
<dbReference type="InterPro" id="IPR009445">
    <property type="entry name" value="TMEM85/Emc4"/>
</dbReference>
<feature type="compositionally biased region" description="Polar residues" evidence="11">
    <location>
        <begin position="37"/>
        <end position="46"/>
    </location>
</feature>
<dbReference type="GO" id="GO:0006749">
    <property type="term" value="P:glutathione metabolic process"/>
    <property type="evidence" value="ECO:0007669"/>
    <property type="project" value="TreeGrafter"/>
</dbReference>
<feature type="domain" description="GST C-terminal" evidence="14">
    <location>
        <begin position="347"/>
        <end position="469"/>
    </location>
</feature>
<evidence type="ECO:0000256" key="11">
    <source>
        <dbReference type="SAM" id="MobiDB-lite"/>
    </source>
</evidence>
<accession>T1J4X3</accession>
<dbReference type="Pfam" id="PF02798">
    <property type="entry name" value="GST_N"/>
    <property type="match status" value="1"/>
</dbReference>
<evidence type="ECO:0000256" key="7">
    <source>
        <dbReference type="ARBA" id="ARBA00022824"/>
    </source>
</evidence>
<name>T1J4X3_STRMM</name>
<comment type="similarity">
    <text evidence="2">Belongs to the EMC4 family.</text>
</comment>
<comment type="subunit">
    <text evidence="3">Component of the ER membrane protein complex (EMC).</text>
</comment>
<dbReference type="AlphaFoldDB" id="T1J4X3"/>
<keyword evidence="8 12" id="KW-1133">Transmembrane helix</keyword>
<dbReference type="InterPro" id="IPR004045">
    <property type="entry name" value="Glutathione_S-Trfase_N"/>
</dbReference>
<dbReference type="PROSITE" id="PS50405">
    <property type="entry name" value="GST_CTER"/>
    <property type="match status" value="1"/>
</dbReference>
<keyword evidence="16" id="KW-1185">Reference proteome</keyword>
<dbReference type="SUPFAM" id="SSF52833">
    <property type="entry name" value="Thioredoxin-like"/>
    <property type="match status" value="1"/>
</dbReference>
<keyword evidence="9 12" id="KW-0472">Membrane</keyword>
<keyword evidence="6 12" id="KW-0812">Transmembrane</keyword>